<feature type="transmembrane region" description="Helical" evidence="7">
    <location>
        <begin position="134"/>
        <end position="154"/>
    </location>
</feature>
<dbReference type="CDD" id="cd06261">
    <property type="entry name" value="TM_PBP2"/>
    <property type="match status" value="1"/>
</dbReference>
<dbReference type="Gene3D" id="1.10.3720.10">
    <property type="entry name" value="MetI-like"/>
    <property type="match status" value="1"/>
</dbReference>
<dbReference type="RefSeq" id="WP_076345852.1">
    <property type="nucleotide sequence ID" value="NZ_FTOO01000003.1"/>
</dbReference>
<keyword evidence="5 7" id="KW-1133">Transmembrane helix</keyword>
<feature type="transmembrane region" description="Helical" evidence="7">
    <location>
        <begin position="185"/>
        <end position="206"/>
    </location>
</feature>
<keyword evidence="6 7" id="KW-0472">Membrane</keyword>
<dbReference type="Pfam" id="PF00528">
    <property type="entry name" value="BPD_transp_1"/>
    <property type="match status" value="1"/>
</dbReference>
<dbReference type="InterPro" id="IPR000515">
    <property type="entry name" value="MetI-like"/>
</dbReference>
<dbReference type="SUPFAM" id="SSF161098">
    <property type="entry name" value="MetI-like"/>
    <property type="match status" value="1"/>
</dbReference>
<evidence type="ECO:0000256" key="4">
    <source>
        <dbReference type="ARBA" id="ARBA00022692"/>
    </source>
</evidence>
<feature type="domain" description="ABC transmembrane type-1" evidence="8">
    <location>
        <begin position="70"/>
        <end position="261"/>
    </location>
</feature>
<keyword evidence="4 7" id="KW-0812">Transmembrane</keyword>
<evidence type="ECO:0000256" key="3">
    <source>
        <dbReference type="ARBA" id="ARBA00022475"/>
    </source>
</evidence>
<evidence type="ECO:0000256" key="1">
    <source>
        <dbReference type="ARBA" id="ARBA00004651"/>
    </source>
</evidence>
<dbReference type="PANTHER" id="PTHR43744">
    <property type="entry name" value="ABC TRANSPORTER PERMEASE PROTEIN MG189-RELATED-RELATED"/>
    <property type="match status" value="1"/>
</dbReference>
<dbReference type="InterPro" id="IPR035906">
    <property type="entry name" value="MetI-like_sf"/>
</dbReference>
<dbReference type="GO" id="GO:0055085">
    <property type="term" value="P:transmembrane transport"/>
    <property type="evidence" value="ECO:0007669"/>
    <property type="project" value="InterPro"/>
</dbReference>
<evidence type="ECO:0000256" key="2">
    <source>
        <dbReference type="ARBA" id="ARBA00022448"/>
    </source>
</evidence>
<keyword evidence="10" id="KW-1185">Reference proteome</keyword>
<accession>A0A1N7LMG9</accession>
<comment type="similarity">
    <text evidence="7">Belongs to the binding-protein-dependent transport system permease family.</text>
</comment>
<feature type="transmembrane region" description="Helical" evidence="7">
    <location>
        <begin position="105"/>
        <end position="128"/>
    </location>
</feature>
<dbReference type="GO" id="GO:0005886">
    <property type="term" value="C:plasma membrane"/>
    <property type="evidence" value="ECO:0007669"/>
    <property type="project" value="UniProtKB-SubCell"/>
</dbReference>
<dbReference type="AlphaFoldDB" id="A0A1N7LMG9"/>
<keyword evidence="2 7" id="KW-0813">Transport</keyword>
<evidence type="ECO:0000256" key="6">
    <source>
        <dbReference type="ARBA" id="ARBA00023136"/>
    </source>
</evidence>
<sequence>MRTRIAGNLTKYVVAILIALIMFFPIIWIISNSLQTESGISSYPPQIIPKNPQFSNYAYILHSSNLLVYFRNTLILIIGNTLGTLISSSLVAYPLARMDFAGKKVIFVLVLATMMVPSTATIIPQFIFFSKIGWINSFLPLIVPAFFAYPYNVFLFRQFYRTIPAYIYEAAQLDGCNHWTFFSRIIVPLAKPIFITVGILSSIFWWNELFTPLIYINNDNLKPLSVGALSLFTTQYTTEYNLEMAFSVFMIIPPILLYLFGQRYLVEGIKTSGGK</sequence>
<dbReference type="PROSITE" id="PS50928">
    <property type="entry name" value="ABC_TM1"/>
    <property type="match status" value="1"/>
</dbReference>
<dbReference type="STRING" id="252246.SAMN05421799_103256"/>
<keyword evidence="3" id="KW-1003">Cell membrane</keyword>
<dbReference type="EMBL" id="FTOO01000003">
    <property type="protein sequence ID" value="SIS75007.1"/>
    <property type="molecule type" value="Genomic_DNA"/>
</dbReference>
<dbReference type="Proteomes" id="UP000186156">
    <property type="component" value="Unassembled WGS sequence"/>
</dbReference>
<evidence type="ECO:0000259" key="8">
    <source>
        <dbReference type="PROSITE" id="PS50928"/>
    </source>
</evidence>
<comment type="subcellular location">
    <subcellularLocation>
        <location evidence="1 7">Cell membrane</location>
        <topology evidence="1 7">Multi-pass membrane protein</topology>
    </subcellularLocation>
</comment>
<dbReference type="PANTHER" id="PTHR43744:SF12">
    <property type="entry name" value="ABC TRANSPORTER PERMEASE PROTEIN MG189-RELATED"/>
    <property type="match status" value="1"/>
</dbReference>
<protein>
    <submittedName>
        <fullName evidence="9">Carbohydrate ABC transporter membrane protein 2, CUT1 family</fullName>
    </submittedName>
</protein>
<evidence type="ECO:0000313" key="9">
    <source>
        <dbReference type="EMBL" id="SIS75007.1"/>
    </source>
</evidence>
<dbReference type="OrthoDB" id="31780at2"/>
<feature type="transmembrane region" description="Helical" evidence="7">
    <location>
        <begin position="73"/>
        <end position="93"/>
    </location>
</feature>
<reference evidence="10" key="1">
    <citation type="submission" date="2017-01" db="EMBL/GenBank/DDBJ databases">
        <authorList>
            <person name="Varghese N."/>
            <person name="Submissions S."/>
        </authorList>
    </citation>
    <scope>NUCLEOTIDE SEQUENCE [LARGE SCALE GENOMIC DNA]</scope>
    <source>
        <strain evidence="10">DSM 16176</strain>
    </source>
</reference>
<feature type="transmembrane region" description="Helical" evidence="7">
    <location>
        <begin position="240"/>
        <end position="260"/>
    </location>
</feature>
<evidence type="ECO:0000313" key="10">
    <source>
        <dbReference type="Proteomes" id="UP000186156"/>
    </source>
</evidence>
<organism evidence="9 10">
    <name type="scientific">Alicyclobacillus vulcanalis</name>
    <dbReference type="NCBI Taxonomy" id="252246"/>
    <lineage>
        <taxon>Bacteria</taxon>
        <taxon>Bacillati</taxon>
        <taxon>Bacillota</taxon>
        <taxon>Bacilli</taxon>
        <taxon>Bacillales</taxon>
        <taxon>Alicyclobacillaceae</taxon>
        <taxon>Alicyclobacillus</taxon>
    </lineage>
</organism>
<proteinExistence type="inferred from homology"/>
<name>A0A1N7LMG9_9BACL</name>
<gene>
    <name evidence="9" type="ORF">SAMN05421799_103256</name>
</gene>
<evidence type="ECO:0000256" key="7">
    <source>
        <dbReference type="RuleBase" id="RU363032"/>
    </source>
</evidence>
<evidence type="ECO:0000256" key="5">
    <source>
        <dbReference type="ARBA" id="ARBA00022989"/>
    </source>
</evidence>
<feature type="transmembrane region" description="Helical" evidence="7">
    <location>
        <begin position="12"/>
        <end position="31"/>
    </location>
</feature>